<keyword evidence="7" id="KW-0496">Mitochondrion</keyword>
<keyword evidence="4 9" id="KW-0808">Transferase</keyword>
<dbReference type="CDD" id="cd06849">
    <property type="entry name" value="lipoyl_domain"/>
    <property type="match status" value="1"/>
</dbReference>
<dbReference type="InterPro" id="IPR050743">
    <property type="entry name" value="2-oxoacid_DH_E2_comp"/>
</dbReference>
<gene>
    <name evidence="13" type="ORF">SAPIO_CDS10563</name>
</gene>
<evidence type="ECO:0000256" key="3">
    <source>
        <dbReference type="ARBA" id="ARBA00007317"/>
    </source>
</evidence>
<evidence type="ECO:0000256" key="9">
    <source>
        <dbReference type="RuleBase" id="RU003423"/>
    </source>
</evidence>
<dbReference type="Gene3D" id="2.40.50.100">
    <property type="match status" value="1"/>
</dbReference>
<dbReference type="InterPro" id="IPR000089">
    <property type="entry name" value="Biotin_lipoyl"/>
</dbReference>
<dbReference type="Pfam" id="PF02817">
    <property type="entry name" value="E3_binding"/>
    <property type="match status" value="1"/>
</dbReference>
<dbReference type="GeneID" id="27719772"/>
<dbReference type="Gene3D" id="3.30.559.10">
    <property type="entry name" value="Chloramphenicol acetyltransferase-like domain"/>
    <property type="match status" value="1"/>
</dbReference>
<comment type="caution">
    <text evidence="13">The sequence shown here is derived from an EMBL/GenBank/DDBJ whole genome shotgun (WGS) entry which is preliminary data.</text>
</comment>
<feature type="region of interest" description="Disordered" evidence="10">
    <location>
        <begin position="184"/>
        <end position="204"/>
    </location>
</feature>
<dbReference type="RefSeq" id="XP_016638955.1">
    <property type="nucleotide sequence ID" value="XM_016784133.1"/>
</dbReference>
<evidence type="ECO:0000256" key="8">
    <source>
        <dbReference type="ARBA" id="ARBA00023315"/>
    </source>
</evidence>
<dbReference type="InterPro" id="IPR011053">
    <property type="entry name" value="Single_hybrid_motif"/>
</dbReference>
<keyword evidence="8 9" id="KW-0012">Acyltransferase</keyword>
<dbReference type="FunFam" id="2.40.50.100:FF:000013">
    <property type="entry name" value="Dihydrolipoamide acetyltransferase component of pyruvate dehydrogenase complex"/>
    <property type="match status" value="1"/>
</dbReference>
<evidence type="ECO:0000256" key="7">
    <source>
        <dbReference type="ARBA" id="ARBA00023128"/>
    </source>
</evidence>
<evidence type="ECO:0000256" key="5">
    <source>
        <dbReference type="ARBA" id="ARBA00022823"/>
    </source>
</evidence>
<comment type="similarity">
    <text evidence="3 9">Belongs to the 2-oxoacid dehydrogenase family.</text>
</comment>
<evidence type="ECO:0000256" key="10">
    <source>
        <dbReference type="SAM" id="MobiDB-lite"/>
    </source>
</evidence>
<dbReference type="GO" id="GO:0045333">
    <property type="term" value="P:cellular respiration"/>
    <property type="evidence" value="ECO:0007669"/>
    <property type="project" value="UniProtKB-ARBA"/>
</dbReference>
<feature type="domain" description="Lipoyl-binding" evidence="11">
    <location>
        <begin position="1"/>
        <end position="71"/>
    </location>
</feature>
<dbReference type="Gene3D" id="4.10.320.10">
    <property type="entry name" value="E3-binding domain"/>
    <property type="match status" value="1"/>
</dbReference>
<dbReference type="PROSITE" id="PS00189">
    <property type="entry name" value="LIPOYL"/>
    <property type="match status" value="1"/>
</dbReference>
<dbReference type="GO" id="GO:0005759">
    <property type="term" value="C:mitochondrial matrix"/>
    <property type="evidence" value="ECO:0007669"/>
    <property type="project" value="UniProtKB-SubCell"/>
</dbReference>
<evidence type="ECO:0000256" key="2">
    <source>
        <dbReference type="ARBA" id="ARBA00004305"/>
    </source>
</evidence>
<dbReference type="PROSITE" id="PS51826">
    <property type="entry name" value="PSBD"/>
    <property type="match status" value="1"/>
</dbReference>
<evidence type="ECO:0000256" key="6">
    <source>
        <dbReference type="ARBA" id="ARBA00022946"/>
    </source>
</evidence>
<dbReference type="GO" id="GO:0016407">
    <property type="term" value="F:acetyltransferase activity"/>
    <property type="evidence" value="ECO:0007669"/>
    <property type="project" value="TreeGrafter"/>
</dbReference>
<keyword evidence="14" id="KW-1185">Reference proteome</keyword>
<dbReference type="PANTHER" id="PTHR43178:SF5">
    <property type="entry name" value="LIPOAMIDE ACYLTRANSFERASE COMPONENT OF BRANCHED-CHAIN ALPHA-KETO ACID DEHYDROGENASE COMPLEX, MITOCHONDRIAL"/>
    <property type="match status" value="1"/>
</dbReference>
<evidence type="ECO:0000256" key="4">
    <source>
        <dbReference type="ARBA" id="ARBA00022679"/>
    </source>
</evidence>
<dbReference type="PROSITE" id="PS50968">
    <property type="entry name" value="BIOTINYL_LIPOYL"/>
    <property type="match status" value="1"/>
</dbReference>
<dbReference type="EC" id="2.3.1.-" evidence="9"/>
<comment type="subcellular location">
    <subcellularLocation>
        <location evidence="2">Mitochondrion matrix</location>
    </subcellularLocation>
</comment>
<evidence type="ECO:0000259" key="11">
    <source>
        <dbReference type="PROSITE" id="PS50968"/>
    </source>
</evidence>
<feature type="domain" description="Peripheral subunit-binding (PSBD)" evidence="12">
    <location>
        <begin position="140"/>
        <end position="177"/>
    </location>
</feature>
<dbReference type="Proteomes" id="UP000028545">
    <property type="component" value="Unassembled WGS sequence"/>
</dbReference>
<name>A0A084FVP4_PSEDA</name>
<accession>A0A084FVP4</accession>
<dbReference type="OrthoDB" id="15567at2759"/>
<dbReference type="PANTHER" id="PTHR43178">
    <property type="entry name" value="DIHYDROLIPOAMIDE ACETYLTRANSFERASE COMPONENT OF PYRUVATE DEHYDROGENASE COMPLEX"/>
    <property type="match status" value="1"/>
</dbReference>
<dbReference type="Pfam" id="PF00364">
    <property type="entry name" value="Biotin_lipoyl"/>
    <property type="match status" value="1"/>
</dbReference>
<dbReference type="HOGENOM" id="CLU_016733_10_0_1"/>
<dbReference type="InterPro" id="IPR023213">
    <property type="entry name" value="CAT-like_dom_sf"/>
</dbReference>
<dbReference type="SUPFAM" id="SSF52777">
    <property type="entry name" value="CoA-dependent acyltransferases"/>
    <property type="match status" value="1"/>
</dbReference>
<dbReference type="InterPro" id="IPR036625">
    <property type="entry name" value="E3-bd_dom_sf"/>
</dbReference>
<dbReference type="AlphaFoldDB" id="A0A084FVP4"/>
<comment type="cofactor">
    <cofactor evidence="1 9">
        <name>(R)-lipoate</name>
        <dbReference type="ChEBI" id="CHEBI:83088"/>
    </cofactor>
</comment>
<evidence type="ECO:0000256" key="1">
    <source>
        <dbReference type="ARBA" id="ARBA00001938"/>
    </source>
</evidence>
<sequence>MVVTASGITECQIISWLVKPGDEVQEFDPICEVQSDKASVEITSRFEGRIEKLHYSPGDMAAVGSPLLDIDVEDGEEDLIEESFTADSPIENDNEAIGTTASTEISKPPVQTLDPVSRSESSGIKVDYESLFLKQQNAALVSPAVRRILKEHDIDINEVQGTGKDQRILKEDVQRVLKAREDIDATENPPPFWPSPESSNRNSPIGDRLVTLSPIQAQMFKAMTRSLSIPHFLYTHTVDLTEFVRIRKRVATRPAIAARLQTGDGKPLKLTLLPFMLKALSEAVSSFPIVNSRVVENGKTGHPTLEIKGSHNFGLAVDTPQGLLVPVVRNVQHHSIMSLTREISRLGHLARQGKLKPEDMQDATLVVSNIGSIGGQVVAPVILSPMTAIVAIGKAEEVPVFAVDSDGNESIVKKTKAVVSWSADHRILDGATVARCAQQLALWLENIDDMGLVLK</sequence>
<keyword evidence="6" id="KW-0809">Transit peptide</keyword>
<dbReference type="FunFam" id="3.30.559.10:FF:000007">
    <property type="entry name" value="Dihydrolipoamide acetyltransferase component of pyruvate dehydrogenase complex"/>
    <property type="match status" value="1"/>
</dbReference>
<keyword evidence="5 9" id="KW-0450">Lipoyl</keyword>
<dbReference type="KEGG" id="sapo:SAPIO_CDS10563"/>
<dbReference type="SUPFAM" id="SSF47005">
    <property type="entry name" value="Peripheral subunit-binding domain of 2-oxo acid dehydrogenase complex"/>
    <property type="match status" value="1"/>
</dbReference>
<proteinExistence type="inferred from homology"/>
<dbReference type="EMBL" id="JOWA01000165">
    <property type="protein sequence ID" value="KEZ39156.1"/>
    <property type="molecule type" value="Genomic_DNA"/>
</dbReference>
<dbReference type="InterPro" id="IPR003016">
    <property type="entry name" value="2-oxoA_DH_lipoyl-BS"/>
</dbReference>
<reference evidence="13 14" key="1">
    <citation type="journal article" date="2014" name="Genome Announc.">
        <title>Draft genome sequence of the pathogenic fungus Scedosporium apiospermum.</title>
        <authorList>
            <person name="Vandeputte P."/>
            <person name="Ghamrawi S."/>
            <person name="Rechenmann M."/>
            <person name="Iltis A."/>
            <person name="Giraud S."/>
            <person name="Fleury M."/>
            <person name="Thornton C."/>
            <person name="Delhaes L."/>
            <person name="Meyer W."/>
            <person name="Papon N."/>
            <person name="Bouchara J.P."/>
        </authorList>
    </citation>
    <scope>NUCLEOTIDE SEQUENCE [LARGE SCALE GENOMIC DNA]</scope>
    <source>
        <strain evidence="13 14">IHEM 14462</strain>
    </source>
</reference>
<dbReference type="SUPFAM" id="SSF51230">
    <property type="entry name" value="Single hybrid motif"/>
    <property type="match status" value="1"/>
</dbReference>
<dbReference type="OMA" id="IPHVTNF"/>
<dbReference type="VEuPathDB" id="FungiDB:SAPIO_CDS10563"/>
<dbReference type="InterPro" id="IPR001078">
    <property type="entry name" value="2-oxoacid_DH_actylTfrase"/>
</dbReference>
<organism evidence="13 14">
    <name type="scientific">Pseudallescheria apiosperma</name>
    <name type="common">Scedosporium apiospermum</name>
    <dbReference type="NCBI Taxonomy" id="563466"/>
    <lineage>
        <taxon>Eukaryota</taxon>
        <taxon>Fungi</taxon>
        <taxon>Dikarya</taxon>
        <taxon>Ascomycota</taxon>
        <taxon>Pezizomycotina</taxon>
        <taxon>Sordariomycetes</taxon>
        <taxon>Hypocreomycetidae</taxon>
        <taxon>Microascales</taxon>
        <taxon>Microascaceae</taxon>
        <taxon>Scedosporium</taxon>
    </lineage>
</organism>
<evidence type="ECO:0000313" key="13">
    <source>
        <dbReference type="EMBL" id="KEZ39156.1"/>
    </source>
</evidence>
<dbReference type="InterPro" id="IPR004167">
    <property type="entry name" value="PSBD"/>
</dbReference>
<dbReference type="Pfam" id="PF00198">
    <property type="entry name" value="2-oxoacid_dh"/>
    <property type="match status" value="1"/>
</dbReference>
<dbReference type="GO" id="GO:0031405">
    <property type="term" value="F:lipoic acid binding"/>
    <property type="evidence" value="ECO:0007669"/>
    <property type="project" value="TreeGrafter"/>
</dbReference>
<evidence type="ECO:0000313" key="14">
    <source>
        <dbReference type="Proteomes" id="UP000028545"/>
    </source>
</evidence>
<protein>
    <recommendedName>
        <fullName evidence="9">Dihydrolipoamide acetyltransferase component of pyruvate dehydrogenase complex</fullName>
        <ecNumber evidence="9">2.3.1.-</ecNumber>
    </recommendedName>
</protein>
<evidence type="ECO:0000259" key="12">
    <source>
        <dbReference type="PROSITE" id="PS51826"/>
    </source>
</evidence>